<proteinExistence type="predicted"/>
<keyword evidence="2 5" id="KW-0812">Transmembrane</keyword>
<dbReference type="AlphaFoldDB" id="A0A9D2HQ12"/>
<dbReference type="Pfam" id="PF02674">
    <property type="entry name" value="Colicin_V"/>
    <property type="match status" value="1"/>
</dbReference>
<accession>A0A9D2HQ12</accession>
<dbReference type="PANTHER" id="PTHR37306">
    <property type="entry name" value="COLICIN V PRODUCTION PROTEIN"/>
    <property type="match status" value="1"/>
</dbReference>
<dbReference type="GO" id="GO:0009403">
    <property type="term" value="P:toxin biosynthetic process"/>
    <property type="evidence" value="ECO:0007669"/>
    <property type="project" value="InterPro"/>
</dbReference>
<evidence type="ECO:0000256" key="1">
    <source>
        <dbReference type="ARBA" id="ARBA00004141"/>
    </source>
</evidence>
<evidence type="ECO:0000256" key="3">
    <source>
        <dbReference type="ARBA" id="ARBA00022989"/>
    </source>
</evidence>
<dbReference type="GO" id="GO:0016020">
    <property type="term" value="C:membrane"/>
    <property type="evidence" value="ECO:0007669"/>
    <property type="project" value="UniProtKB-SubCell"/>
</dbReference>
<dbReference type="InterPro" id="IPR003825">
    <property type="entry name" value="Colicin-V_CvpA"/>
</dbReference>
<dbReference type="EMBL" id="DWZD01000044">
    <property type="protein sequence ID" value="HJA79443.1"/>
    <property type="molecule type" value="Genomic_DNA"/>
</dbReference>
<keyword evidence="3 5" id="KW-1133">Transmembrane helix</keyword>
<protein>
    <submittedName>
        <fullName evidence="6">CvpA family protein</fullName>
    </submittedName>
</protein>
<reference evidence="6" key="1">
    <citation type="journal article" date="2021" name="PeerJ">
        <title>Extensive microbial diversity within the chicken gut microbiome revealed by metagenomics and culture.</title>
        <authorList>
            <person name="Gilroy R."/>
            <person name="Ravi A."/>
            <person name="Getino M."/>
            <person name="Pursley I."/>
            <person name="Horton D.L."/>
            <person name="Alikhan N.F."/>
            <person name="Baker D."/>
            <person name="Gharbi K."/>
            <person name="Hall N."/>
            <person name="Watson M."/>
            <person name="Adriaenssens E.M."/>
            <person name="Foster-Nyarko E."/>
            <person name="Jarju S."/>
            <person name="Secka A."/>
            <person name="Antonio M."/>
            <person name="Oren A."/>
            <person name="Chaudhuri R.R."/>
            <person name="La Ragione R."/>
            <person name="Hildebrand F."/>
            <person name="Pallen M.J."/>
        </authorList>
    </citation>
    <scope>NUCLEOTIDE SEQUENCE</scope>
    <source>
        <strain evidence="6">5032</strain>
    </source>
</reference>
<comment type="caution">
    <text evidence="6">The sequence shown here is derived from an EMBL/GenBank/DDBJ whole genome shotgun (WGS) entry which is preliminary data.</text>
</comment>
<dbReference type="PANTHER" id="PTHR37306:SF1">
    <property type="entry name" value="COLICIN V PRODUCTION PROTEIN"/>
    <property type="match status" value="1"/>
</dbReference>
<evidence type="ECO:0000256" key="4">
    <source>
        <dbReference type="ARBA" id="ARBA00023136"/>
    </source>
</evidence>
<evidence type="ECO:0000313" key="7">
    <source>
        <dbReference type="Proteomes" id="UP000823821"/>
    </source>
</evidence>
<dbReference type="Proteomes" id="UP000823821">
    <property type="component" value="Unassembled WGS sequence"/>
</dbReference>
<name>A0A9D2HQ12_9BACT</name>
<comment type="subcellular location">
    <subcellularLocation>
        <location evidence="1">Membrane</location>
        <topology evidence="1">Multi-pass membrane protein</topology>
    </subcellularLocation>
</comment>
<evidence type="ECO:0000256" key="5">
    <source>
        <dbReference type="SAM" id="Phobius"/>
    </source>
</evidence>
<sequence length="162" mass="17846">MGQDIFDVVVVLVLVFFTLRGFWNGFVGEVAELASLVGGFWAAHRFHPLLSGHLTFISEPALRQLAAFVLIFIATIILVALVARILQKVLSFTFVSWVDKLAGGILGLGKGVLICSIVLLVMQKILGDMLFLQNSRALPYFSSLIGQIRAWLPPEVLSFFNI</sequence>
<reference evidence="6" key="2">
    <citation type="submission" date="2021-04" db="EMBL/GenBank/DDBJ databases">
        <authorList>
            <person name="Gilroy R."/>
        </authorList>
    </citation>
    <scope>NUCLEOTIDE SEQUENCE</scope>
    <source>
        <strain evidence="6">5032</strain>
    </source>
</reference>
<feature type="transmembrane region" description="Helical" evidence="5">
    <location>
        <begin position="6"/>
        <end position="23"/>
    </location>
</feature>
<organism evidence="6 7">
    <name type="scientific">Candidatus Desulfovibrio intestinavium</name>
    <dbReference type="NCBI Taxonomy" id="2838534"/>
    <lineage>
        <taxon>Bacteria</taxon>
        <taxon>Pseudomonadati</taxon>
        <taxon>Thermodesulfobacteriota</taxon>
        <taxon>Desulfovibrionia</taxon>
        <taxon>Desulfovibrionales</taxon>
        <taxon>Desulfovibrionaceae</taxon>
        <taxon>Desulfovibrio</taxon>
    </lineage>
</organism>
<keyword evidence="4 5" id="KW-0472">Membrane</keyword>
<evidence type="ECO:0000313" key="6">
    <source>
        <dbReference type="EMBL" id="HJA79443.1"/>
    </source>
</evidence>
<gene>
    <name evidence="6" type="ORF">H9784_07760</name>
</gene>
<feature type="transmembrane region" description="Helical" evidence="5">
    <location>
        <begin position="101"/>
        <end position="122"/>
    </location>
</feature>
<evidence type="ECO:0000256" key="2">
    <source>
        <dbReference type="ARBA" id="ARBA00022692"/>
    </source>
</evidence>
<feature type="transmembrane region" description="Helical" evidence="5">
    <location>
        <begin position="65"/>
        <end position="86"/>
    </location>
</feature>